<evidence type="ECO:0000313" key="3">
    <source>
        <dbReference type="Proteomes" id="UP001240171"/>
    </source>
</evidence>
<feature type="compositionally biased region" description="Basic and acidic residues" evidence="1">
    <location>
        <begin position="62"/>
        <end position="71"/>
    </location>
</feature>
<comment type="caution">
    <text evidence="2">The sequence shown here is derived from an EMBL/GenBank/DDBJ whole genome shotgun (WGS) entry which is preliminary data.</text>
</comment>
<dbReference type="RefSeq" id="WP_305022285.1">
    <property type="nucleotide sequence ID" value="NZ_JAUQTB010000001.1"/>
</dbReference>
<dbReference type="EMBL" id="JAUQTB010000001">
    <property type="protein sequence ID" value="MDO7905099.1"/>
    <property type="molecule type" value="Genomic_DNA"/>
</dbReference>
<evidence type="ECO:0000313" key="2">
    <source>
        <dbReference type="EMBL" id="MDO7905099.1"/>
    </source>
</evidence>
<sequence length="123" mass="13464">MKTSSFFLGLVVGAAAQTMMQRRNFSLFSSGSKGGNSVGQMVNQAKNTVMDAAFPGMGSMTDKLKDGENNSRQHNAAQIDHKSTIRDKEANFRMLKDFIRTNPDVKKEVEAILKDTHTAIPGL</sequence>
<reference evidence="2 3" key="1">
    <citation type="submission" date="2023-07" db="EMBL/GenBank/DDBJ databases">
        <title>Paenibacillus sp. JX-17 nov. isolated from soil.</title>
        <authorList>
            <person name="Wan Y."/>
            <person name="Liu B."/>
        </authorList>
    </citation>
    <scope>NUCLEOTIDE SEQUENCE [LARGE SCALE GENOMIC DNA]</scope>
    <source>
        <strain evidence="2 3">JX-17</strain>
    </source>
</reference>
<feature type="region of interest" description="Disordered" evidence="1">
    <location>
        <begin position="56"/>
        <end position="84"/>
    </location>
</feature>
<name>A0ABT9C767_9BACL</name>
<keyword evidence="3" id="KW-1185">Reference proteome</keyword>
<protein>
    <submittedName>
        <fullName evidence="2">Uncharacterized protein</fullName>
    </submittedName>
</protein>
<accession>A0ABT9C767</accession>
<dbReference type="Proteomes" id="UP001240171">
    <property type="component" value="Unassembled WGS sequence"/>
</dbReference>
<organism evidence="2 3">
    <name type="scientific">Paenibacillus lacisoli</name>
    <dbReference type="NCBI Taxonomy" id="3064525"/>
    <lineage>
        <taxon>Bacteria</taxon>
        <taxon>Bacillati</taxon>
        <taxon>Bacillota</taxon>
        <taxon>Bacilli</taxon>
        <taxon>Bacillales</taxon>
        <taxon>Paenibacillaceae</taxon>
        <taxon>Paenibacillus</taxon>
    </lineage>
</organism>
<evidence type="ECO:0000256" key="1">
    <source>
        <dbReference type="SAM" id="MobiDB-lite"/>
    </source>
</evidence>
<gene>
    <name evidence="2" type="ORF">Q5741_01565</name>
</gene>
<proteinExistence type="predicted"/>